<comment type="caution">
    <text evidence="2">The sequence shown here is derived from an EMBL/GenBank/DDBJ whole genome shotgun (WGS) entry which is preliminary data.</text>
</comment>
<gene>
    <name evidence="2" type="ORF">OCL97_05475</name>
</gene>
<accession>A0ABW6CME7</accession>
<proteinExistence type="predicted"/>
<feature type="chain" id="PRO_5047384539" description="Lipoprotein" evidence="1">
    <location>
        <begin position="21"/>
        <end position="166"/>
    </location>
</feature>
<evidence type="ECO:0000313" key="3">
    <source>
        <dbReference type="Proteomes" id="UP001598130"/>
    </source>
</evidence>
<dbReference type="Proteomes" id="UP001598130">
    <property type="component" value="Unassembled WGS sequence"/>
</dbReference>
<protein>
    <recommendedName>
        <fullName evidence="4">Lipoprotein</fullName>
    </recommendedName>
</protein>
<organism evidence="2 3">
    <name type="scientific">Phenylobacterium ferrooxidans</name>
    <dbReference type="NCBI Taxonomy" id="2982689"/>
    <lineage>
        <taxon>Bacteria</taxon>
        <taxon>Pseudomonadati</taxon>
        <taxon>Pseudomonadota</taxon>
        <taxon>Alphaproteobacteria</taxon>
        <taxon>Caulobacterales</taxon>
        <taxon>Caulobacteraceae</taxon>
        <taxon>Phenylobacterium</taxon>
    </lineage>
</organism>
<reference evidence="2 3" key="1">
    <citation type="submission" date="2022-09" db="EMBL/GenBank/DDBJ databases">
        <title>New species of Phenylobacterium.</title>
        <authorList>
            <person name="Mieszkin S."/>
        </authorList>
    </citation>
    <scope>NUCLEOTIDE SEQUENCE [LARGE SCALE GENOMIC DNA]</scope>
    <source>
        <strain evidence="2 3">HK31-G</strain>
    </source>
</reference>
<sequence length="166" mass="16925">MRIQALLPVLSLLALSACEPAPPAAPQAPEPPASRWSSIVTGAGMALSYAPAAPSAQTPAIRLSCARDPDVFQVAVEQIIPISSEDRLSVGFDGEPFALAVTPESLAGPAGLEAAGPITQDLLTVMQTAKVIEGSYGATQFGPYDAPPPAMLASFVQGCRAAGVSR</sequence>
<dbReference type="RefSeq" id="WP_377368322.1">
    <property type="nucleotide sequence ID" value="NZ_JAOTJD010000007.1"/>
</dbReference>
<name>A0ABW6CME7_9CAUL</name>
<evidence type="ECO:0000256" key="1">
    <source>
        <dbReference type="SAM" id="SignalP"/>
    </source>
</evidence>
<evidence type="ECO:0008006" key="4">
    <source>
        <dbReference type="Google" id="ProtNLM"/>
    </source>
</evidence>
<feature type="signal peptide" evidence="1">
    <location>
        <begin position="1"/>
        <end position="20"/>
    </location>
</feature>
<dbReference type="EMBL" id="JAOTJD010000007">
    <property type="protein sequence ID" value="MFD3263418.1"/>
    <property type="molecule type" value="Genomic_DNA"/>
</dbReference>
<evidence type="ECO:0000313" key="2">
    <source>
        <dbReference type="EMBL" id="MFD3263418.1"/>
    </source>
</evidence>
<dbReference type="PROSITE" id="PS51257">
    <property type="entry name" value="PROKAR_LIPOPROTEIN"/>
    <property type="match status" value="1"/>
</dbReference>
<keyword evidence="1" id="KW-0732">Signal</keyword>
<keyword evidence="3" id="KW-1185">Reference proteome</keyword>